<dbReference type="NCBIfam" id="NF005676">
    <property type="entry name" value="PRK07470.1"/>
    <property type="match status" value="1"/>
</dbReference>
<feature type="domain" description="AMP-binding enzyme C-terminal" evidence="4">
    <location>
        <begin position="446"/>
        <end position="521"/>
    </location>
</feature>
<dbReference type="InterPro" id="IPR025110">
    <property type="entry name" value="AMP-bd_C"/>
</dbReference>
<dbReference type="EMBL" id="CP003915">
    <property type="protein sequence ID" value="AHG64317.1"/>
    <property type="molecule type" value="Genomic_DNA"/>
</dbReference>
<name>W0PFP8_ADVMD</name>
<sequence>MIAAGIGLFWNGAMLKPVKNIGNFLTDVSLRFADLPGLIHGDRIYRWGELNARVDALAHALRALGVKKGDRILIHSSNNVQLFESCWATFKLGAIWVPTNVRITESEVAYLASASKASVVIYDDGYAGHANSCCQAADTVRHVIAIGEPQEHEHSYAALLAQHIEKGCFEAVDVDYEDPLWFFFTSGTTGLPKAGVLSHGQMAFVITNHLADLLPGIDQHSRSLVVAPLSHGAGIHAIANTARGAASVLPRSARLDCVEAWQLVQQHGVDNMFTVPTIVKRLTEDPAVDQFDHSSLKYVIYAGAPMYREDQKYALRKLGKVLVQYYGLGEVTGNITVLPPHMHQLDDGAEDARIGTCGYARTGMEIAILDEDGGRCGAGITGEICVRGPAVCMGYDSNPEANEKAFRYGWFHTGDLGHLDEQGFLYITGRQSDMYISGGSNVYPREIEEALLTHTAVSEVAVFGVPDEKWGESGVAVVVCKNGSRTDAAALNRHLNGKVARYKYPARYYFWDSMPKSGYGKIVKKDLRRMVQDDATA</sequence>
<dbReference type="Gene3D" id="3.40.50.12780">
    <property type="entry name" value="N-terminal domain of ligase-like"/>
    <property type="match status" value="1"/>
</dbReference>
<dbReference type="InterPro" id="IPR000873">
    <property type="entry name" value="AMP-dep_synth/lig_dom"/>
</dbReference>
<dbReference type="KEGG" id="amim:MIM_c22390"/>
<dbReference type="InterPro" id="IPR020845">
    <property type="entry name" value="AMP-binding_CS"/>
</dbReference>
<dbReference type="Gene3D" id="3.30.300.30">
    <property type="match status" value="1"/>
</dbReference>
<dbReference type="PANTHER" id="PTHR43201">
    <property type="entry name" value="ACYL-COA SYNTHETASE"/>
    <property type="match status" value="1"/>
</dbReference>
<dbReference type="FunFam" id="3.30.300.30:FF:000008">
    <property type="entry name" value="2,3-dihydroxybenzoate-AMP ligase"/>
    <property type="match status" value="1"/>
</dbReference>
<dbReference type="HOGENOM" id="CLU_000022_59_10_4"/>
<dbReference type="Pfam" id="PF00501">
    <property type="entry name" value="AMP-binding"/>
    <property type="match status" value="1"/>
</dbReference>
<dbReference type="Pfam" id="PF13193">
    <property type="entry name" value="AMP-binding_C"/>
    <property type="match status" value="1"/>
</dbReference>
<evidence type="ECO:0000313" key="6">
    <source>
        <dbReference type="Proteomes" id="UP000019095"/>
    </source>
</evidence>
<dbReference type="AlphaFoldDB" id="W0PFP8"/>
<organism evidence="5 6">
    <name type="scientific">Advenella mimigardefordensis (strain DSM 17166 / LMG 22922 / DPN7)</name>
    <dbReference type="NCBI Taxonomy" id="1247726"/>
    <lineage>
        <taxon>Bacteria</taxon>
        <taxon>Pseudomonadati</taxon>
        <taxon>Pseudomonadota</taxon>
        <taxon>Betaproteobacteria</taxon>
        <taxon>Burkholderiales</taxon>
        <taxon>Alcaligenaceae</taxon>
    </lineage>
</organism>
<dbReference type="PATRIC" id="fig|1247726.3.peg.2463"/>
<evidence type="ECO:0000259" key="3">
    <source>
        <dbReference type="Pfam" id="PF00501"/>
    </source>
</evidence>
<protein>
    <submittedName>
        <fullName evidence="5">Putative CoA ligase</fullName>
    </submittedName>
</protein>
<dbReference type="GO" id="GO:0006631">
    <property type="term" value="P:fatty acid metabolic process"/>
    <property type="evidence" value="ECO:0007669"/>
    <property type="project" value="TreeGrafter"/>
</dbReference>
<evidence type="ECO:0000259" key="4">
    <source>
        <dbReference type="Pfam" id="PF13193"/>
    </source>
</evidence>
<dbReference type="Proteomes" id="UP000019095">
    <property type="component" value="Chromosome"/>
</dbReference>
<keyword evidence="2 5" id="KW-0436">Ligase</keyword>
<evidence type="ECO:0000256" key="1">
    <source>
        <dbReference type="ARBA" id="ARBA00006432"/>
    </source>
</evidence>
<proteinExistence type="inferred from homology"/>
<gene>
    <name evidence="5" type="ORF">MIM_c22390</name>
</gene>
<dbReference type="InterPro" id="IPR042099">
    <property type="entry name" value="ANL_N_sf"/>
</dbReference>
<dbReference type="eggNOG" id="COG0318">
    <property type="taxonomic scope" value="Bacteria"/>
</dbReference>
<accession>W0PFP8</accession>
<reference evidence="5 6" key="1">
    <citation type="journal article" date="2014" name="Microbiology">
        <title>Unravelling the complete genome sequence of Advenella mimigardefordensis strain DPN7T and novel insights in the catabolism of the xenobiotic polythioester precursor 3,3'-dithiodipropionate.</title>
        <authorList>
            <person name="Wubbeler J.H."/>
            <person name="Hiessl S."/>
            <person name="Schuldes J."/>
            <person name="Thurmer A."/>
            <person name="Daniel R."/>
            <person name="Steinbuchel A."/>
        </authorList>
    </citation>
    <scope>NUCLEOTIDE SEQUENCE [LARGE SCALE GENOMIC DNA]</scope>
    <source>
        <strain evidence="6">DSM 17166 / LMG 22922 / DPN7</strain>
    </source>
</reference>
<dbReference type="GO" id="GO:0031956">
    <property type="term" value="F:medium-chain fatty acid-CoA ligase activity"/>
    <property type="evidence" value="ECO:0007669"/>
    <property type="project" value="TreeGrafter"/>
</dbReference>
<keyword evidence="6" id="KW-1185">Reference proteome</keyword>
<dbReference type="InterPro" id="IPR045851">
    <property type="entry name" value="AMP-bd_C_sf"/>
</dbReference>
<dbReference type="PROSITE" id="PS00455">
    <property type="entry name" value="AMP_BINDING"/>
    <property type="match status" value="1"/>
</dbReference>
<evidence type="ECO:0000313" key="5">
    <source>
        <dbReference type="EMBL" id="AHG64317.1"/>
    </source>
</evidence>
<dbReference type="PANTHER" id="PTHR43201:SF5">
    <property type="entry name" value="MEDIUM-CHAIN ACYL-COA LIGASE ACSF2, MITOCHONDRIAL"/>
    <property type="match status" value="1"/>
</dbReference>
<evidence type="ECO:0000256" key="2">
    <source>
        <dbReference type="ARBA" id="ARBA00022598"/>
    </source>
</evidence>
<feature type="domain" description="AMP-dependent synthetase/ligase" evidence="3">
    <location>
        <begin position="33"/>
        <end position="395"/>
    </location>
</feature>
<comment type="similarity">
    <text evidence="1">Belongs to the ATP-dependent AMP-binding enzyme family.</text>
</comment>
<dbReference type="STRING" id="1247726.MIM_c22390"/>
<dbReference type="SUPFAM" id="SSF56801">
    <property type="entry name" value="Acetyl-CoA synthetase-like"/>
    <property type="match status" value="1"/>
</dbReference>